<reference evidence="1 2" key="1">
    <citation type="journal article" date="2018" name="Mol. Biol. Evol.">
        <title>Broad Genomic Sampling Reveals a Smut Pathogenic Ancestry of the Fungal Clade Ustilaginomycotina.</title>
        <authorList>
            <person name="Kijpornyongpan T."/>
            <person name="Mondo S.J."/>
            <person name="Barry K."/>
            <person name="Sandor L."/>
            <person name="Lee J."/>
            <person name="Lipzen A."/>
            <person name="Pangilinan J."/>
            <person name="LaButti K."/>
            <person name="Hainaut M."/>
            <person name="Henrissat B."/>
            <person name="Grigoriev I.V."/>
            <person name="Spatafora J.W."/>
            <person name="Aime M.C."/>
        </authorList>
    </citation>
    <scope>NUCLEOTIDE SEQUENCE [LARGE SCALE GENOMIC DNA]</scope>
    <source>
        <strain evidence="1 2">MCA 3645</strain>
    </source>
</reference>
<accession>A0A317XL34</accession>
<name>A0A317XL34_9BASI</name>
<dbReference type="Proteomes" id="UP000246740">
    <property type="component" value="Unassembled WGS sequence"/>
</dbReference>
<sequence length="244" mass="27177">MAEQVCKMFLVGSPSPNTLRVHWSSTFNDAKSIQNTAQLQALPVAYTQLAGLYRSLWPGNTISLLFCRLRCSVGAAHDATYCLTSNWRYDPTVDSLGGLQEPRRVDLGRSSVRICIFVHPCDLDRCCTLFHPVFIQEALGTSGDQTTQHGKKAIKSLLEYCKPFVSRSTRTWKRLGERFLAFLAGVGHRPTCPLVSGEVFNGHMYVLPNPRAASPRTHFAHRVCLRVRKSFCTLSSSVPECGLD</sequence>
<keyword evidence="2" id="KW-1185">Reference proteome</keyword>
<gene>
    <name evidence="1" type="ORF">BCV70DRAFT_122479</name>
</gene>
<dbReference type="EMBL" id="KZ819196">
    <property type="protein sequence ID" value="PWY99014.1"/>
    <property type="molecule type" value="Genomic_DNA"/>
</dbReference>
<dbReference type="AlphaFoldDB" id="A0A317XL34"/>
<organism evidence="1 2">
    <name type="scientific">Testicularia cyperi</name>
    <dbReference type="NCBI Taxonomy" id="1882483"/>
    <lineage>
        <taxon>Eukaryota</taxon>
        <taxon>Fungi</taxon>
        <taxon>Dikarya</taxon>
        <taxon>Basidiomycota</taxon>
        <taxon>Ustilaginomycotina</taxon>
        <taxon>Ustilaginomycetes</taxon>
        <taxon>Ustilaginales</taxon>
        <taxon>Anthracoideaceae</taxon>
        <taxon>Testicularia</taxon>
    </lineage>
</organism>
<evidence type="ECO:0000313" key="2">
    <source>
        <dbReference type="Proteomes" id="UP000246740"/>
    </source>
</evidence>
<proteinExistence type="predicted"/>
<dbReference type="InParanoid" id="A0A317XL34"/>
<protein>
    <submittedName>
        <fullName evidence="1">Uncharacterized protein</fullName>
    </submittedName>
</protein>
<evidence type="ECO:0000313" key="1">
    <source>
        <dbReference type="EMBL" id="PWY99014.1"/>
    </source>
</evidence>